<dbReference type="OrthoDB" id="3248508at2759"/>
<sequence>MASEDRIKGTRVTGVILRKWDGNANAAGSQSTFTKCQHLELLTPKNSRILISLRSLNLNYHLRLGDRISLHIPALRPLYQLPSIPDDVLATTASRTGAACFPEKDGNPAFQVVTPYNVIVPNEIMVKYQEQRRGIRPQMTFKLLADQIVLQQAGTHLMYLSGILTKIRLVDTWQRQQLYCMPCECGNVVFANTLIHSCTACQAGKALELRPNPQIIAGIADETGSLHAEHNFLVADQVWEKLLGGSLAVVDEHWLRQREEELLYHRLTWIFMWLGRWGGGRLVLVDVVN</sequence>
<dbReference type="STRING" id="1220924.W2RRF4"/>
<accession>W2RRF4</accession>
<dbReference type="Proteomes" id="UP000030752">
    <property type="component" value="Unassembled WGS sequence"/>
</dbReference>
<dbReference type="HOGENOM" id="CLU_963177_0_0_1"/>
<dbReference type="EMBL" id="KB822722">
    <property type="protein sequence ID" value="ETN38303.1"/>
    <property type="molecule type" value="Genomic_DNA"/>
</dbReference>
<dbReference type="GeneID" id="19973673"/>
<gene>
    <name evidence="1" type="ORF">HMPREF1541_06334</name>
</gene>
<dbReference type="InParanoid" id="W2RRF4"/>
<dbReference type="eggNOG" id="ENOG502S2YX">
    <property type="taxonomic scope" value="Eukaryota"/>
</dbReference>
<dbReference type="VEuPathDB" id="FungiDB:HMPREF1541_06334"/>
<keyword evidence="2" id="KW-1185">Reference proteome</keyword>
<reference evidence="1 2" key="1">
    <citation type="submission" date="2013-03" db="EMBL/GenBank/DDBJ databases">
        <title>The Genome Sequence of Phialophora europaea CBS 101466.</title>
        <authorList>
            <consortium name="The Broad Institute Genomics Platform"/>
            <person name="Cuomo C."/>
            <person name="de Hoog S."/>
            <person name="Gorbushina A."/>
            <person name="Walker B."/>
            <person name="Young S.K."/>
            <person name="Zeng Q."/>
            <person name="Gargeya S."/>
            <person name="Fitzgerald M."/>
            <person name="Haas B."/>
            <person name="Abouelleil A."/>
            <person name="Allen A.W."/>
            <person name="Alvarado L."/>
            <person name="Arachchi H.M."/>
            <person name="Berlin A.M."/>
            <person name="Chapman S.B."/>
            <person name="Gainer-Dewar J."/>
            <person name="Goldberg J."/>
            <person name="Griggs A."/>
            <person name="Gujja S."/>
            <person name="Hansen M."/>
            <person name="Howarth C."/>
            <person name="Imamovic A."/>
            <person name="Ireland A."/>
            <person name="Larimer J."/>
            <person name="McCowan C."/>
            <person name="Murphy C."/>
            <person name="Pearson M."/>
            <person name="Poon T.W."/>
            <person name="Priest M."/>
            <person name="Roberts A."/>
            <person name="Saif S."/>
            <person name="Shea T."/>
            <person name="Sisk P."/>
            <person name="Sykes S."/>
            <person name="Wortman J."/>
            <person name="Nusbaum C."/>
            <person name="Birren B."/>
        </authorList>
    </citation>
    <scope>NUCLEOTIDE SEQUENCE [LARGE SCALE GENOMIC DNA]</scope>
    <source>
        <strain evidence="1 2">CBS 101466</strain>
    </source>
</reference>
<name>W2RRF4_CYPE1</name>
<evidence type="ECO:0000313" key="1">
    <source>
        <dbReference type="EMBL" id="ETN38303.1"/>
    </source>
</evidence>
<proteinExistence type="predicted"/>
<dbReference type="AlphaFoldDB" id="W2RRF4"/>
<evidence type="ECO:0000313" key="2">
    <source>
        <dbReference type="Proteomes" id="UP000030752"/>
    </source>
</evidence>
<protein>
    <submittedName>
        <fullName evidence="1">Uncharacterized protein</fullName>
    </submittedName>
</protein>
<dbReference type="RefSeq" id="XP_008718892.1">
    <property type="nucleotide sequence ID" value="XM_008720670.1"/>
</dbReference>
<organism evidence="1 2">
    <name type="scientific">Cyphellophora europaea (strain CBS 101466)</name>
    <name type="common">Phialophora europaea</name>
    <dbReference type="NCBI Taxonomy" id="1220924"/>
    <lineage>
        <taxon>Eukaryota</taxon>
        <taxon>Fungi</taxon>
        <taxon>Dikarya</taxon>
        <taxon>Ascomycota</taxon>
        <taxon>Pezizomycotina</taxon>
        <taxon>Eurotiomycetes</taxon>
        <taxon>Chaetothyriomycetidae</taxon>
        <taxon>Chaetothyriales</taxon>
        <taxon>Cyphellophoraceae</taxon>
        <taxon>Cyphellophora</taxon>
    </lineage>
</organism>